<dbReference type="PIRSF" id="PIRSF005814">
    <property type="entry name" value="MutS_YshD"/>
    <property type="match status" value="1"/>
</dbReference>
<accession>A0A5C6X5G6</accession>
<dbReference type="GO" id="GO:0043023">
    <property type="term" value="F:ribosomal large subunit binding"/>
    <property type="evidence" value="ECO:0007669"/>
    <property type="project" value="UniProtKB-UniRule"/>
</dbReference>
<dbReference type="GO" id="GO:0030983">
    <property type="term" value="F:mismatched DNA binding"/>
    <property type="evidence" value="ECO:0007669"/>
    <property type="project" value="InterPro"/>
</dbReference>
<feature type="domain" description="Smr" evidence="9">
    <location>
        <begin position="794"/>
        <end position="869"/>
    </location>
</feature>
<reference evidence="10 11" key="1">
    <citation type="submission" date="2019-08" db="EMBL/GenBank/DDBJ databases">
        <title>Bradymonadales sp. TMQ2.</title>
        <authorList>
            <person name="Liang Q."/>
        </authorList>
    </citation>
    <scope>NUCLEOTIDE SEQUENCE [LARGE SCALE GENOMIC DNA]</scope>
    <source>
        <strain evidence="10 11">TMQ2</strain>
    </source>
</reference>
<comment type="caution">
    <text evidence="10">The sequence shown here is derived from an EMBL/GenBank/DDBJ whole genome shotgun (WGS) entry which is preliminary data.</text>
</comment>
<keyword evidence="7" id="KW-0540">Nuclease</keyword>
<comment type="similarity">
    <text evidence="7">Belongs to the DNA mismatch repair MutS family. MutS2 subfamily.</text>
</comment>
<dbReference type="AlphaFoldDB" id="A0A5C6X5G6"/>
<dbReference type="InterPro" id="IPR000432">
    <property type="entry name" value="DNA_mismatch_repair_MutS_C"/>
</dbReference>
<dbReference type="SUPFAM" id="SSF48334">
    <property type="entry name" value="DNA repair protein MutS, domain III"/>
    <property type="match status" value="1"/>
</dbReference>
<dbReference type="InterPro" id="IPR027417">
    <property type="entry name" value="P-loop_NTPase"/>
</dbReference>
<evidence type="ECO:0000256" key="6">
    <source>
        <dbReference type="ARBA" id="ARBA00023125"/>
    </source>
</evidence>
<sequence>MTSENASTSSLACDAVLDQLPPDAARLLKATLRPLVEEPADTERDIPKKSLRDLQWPELLEELHRLARTPEGQFLIEELRPLPAAPLVERRLKECAELMALLETDDAPPLGGLREIRRALQHVTRQGALRAEDLEAISRNCDVAARVARYFTSRSAELPSLSAIGALVDPLSDLRSTLAFAIEPGGRLSDQASPDLGKLRRAVQNQQDRIASSVDRLLKSRDLDHALRDDYVTVREDRYVIPIRAGAKGHVPGIVHDYSASGQTLFIEPTELVELNNQLRWAQIELADEEERILKRLSGLVATHAATLFRNVELLAYLDVVLACARLSRKLRATVPTLTEGPLELRQARHPLLFLKLASELPDGRPHNETVPNDIAITPPRRVLIVSGPNTGGKTVSLKTTGLLAMMVRHGLPIPADEGSAIPLFEQIYTDVGDEQSIERDLSTFSGHVTNINRFLDRCGPRSLVLLDELFVGTDPMQGAALAVSLLENLASRGTTTVVTTHLEGLKTLAYQSEHFANASMGFDLDSLSPTYQMTMGIPGSSFAVRIAARLGMEQPLIDRALAILEGQDHHSVEEVLESLEDQVRELHLEKDRLRQTRQEAETRAARYKKKYAELLQKDRDQLFGETRKLREDLRQARERIRQELKTLKSQKTVEAGDRTEHELQAMQKRLKAAEETVEKTQEKTRPPRSGPEGLSPVTPDELEEGMTVYCRPFKRAGRVLQYAPGDAQARVQLGDLKVNVNTDDLFHVSESERRNHRRGRPTSSGSSRRTAPGPTASPSGDAVLLPQTSDNSVDLRGMRADEALDKLDLFLDSAYLQNIEGVYIIHGHGTGALKRAVRGHLPQSRYVREFRRGEREEGGDGVTIAFVHRGS</sequence>
<dbReference type="GO" id="GO:0004519">
    <property type="term" value="F:endonuclease activity"/>
    <property type="evidence" value="ECO:0007669"/>
    <property type="project" value="UniProtKB-UniRule"/>
</dbReference>
<dbReference type="InterPro" id="IPR002625">
    <property type="entry name" value="Smr_dom"/>
</dbReference>
<dbReference type="InterPro" id="IPR045076">
    <property type="entry name" value="MutS"/>
</dbReference>
<dbReference type="EMBL" id="VOSL01000055">
    <property type="protein sequence ID" value="TXD34297.1"/>
    <property type="molecule type" value="Genomic_DNA"/>
</dbReference>
<dbReference type="InterPro" id="IPR036187">
    <property type="entry name" value="DNA_mismatch_repair_MutS_sf"/>
</dbReference>
<dbReference type="HAMAP" id="MF_00092">
    <property type="entry name" value="MutS2"/>
    <property type="match status" value="1"/>
</dbReference>
<feature type="region of interest" description="Disordered" evidence="8">
    <location>
        <begin position="671"/>
        <end position="704"/>
    </location>
</feature>
<dbReference type="EC" id="3.6.4.-" evidence="7"/>
<comment type="subunit">
    <text evidence="7">Homodimer. Binds to stalled ribosomes, contacting rRNA.</text>
</comment>
<keyword evidence="6 7" id="KW-0238">DNA-binding</keyword>
<dbReference type="SUPFAM" id="SSF160443">
    <property type="entry name" value="SMR domain-like"/>
    <property type="match status" value="1"/>
</dbReference>
<dbReference type="Gene3D" id="3.40.50.300">
    <property type="entry name" value="P-loop containing nucleotide triphosphate hydrolases"/>
    <property type="match status" value="1"/>
</dbReference>
<dbReference type="SMART" id="SM00534">
    <property type="entry name" value="MUTSac"/>
    <property type="match status" value="1"/>
</dbReference>
<evidence type="ECO:0000256" key="7">
    <source>
        <dbReference type="HAMAP-Rule" id="MF_00092"/>
    </source>
</evidence>
<dbReference type="GO" id="GO:0072344">
    <property type="term" value="P:rescue of stalled ribosome"/>
    <property type="evidence" value="ECO:0007669"/>
    <property type="project" value="UniProtKB-UniRule"/>
</dbReference>
<dbReference type="PANTHER" id="PTHR48466">
    <property type="entry name" value="OS10G0509000 PROTEIN-RELATED"/>
    <property type="match status" value="1"/>
</dbReference>
<evidence type="ECO:0000256" key="4">
    <source>
        <dbReference type="ARBA" id="ARBA00022840"/>
    </source>
</evidence>
<keyword evidence="2 7" id="KW-0547">Nucleotide-binding</keyword>
<dbReference type="PANTHER" id="PTHR48466:SF2">
    <property type="entry name" value="OS10G0509000 PROTEIN"/>
    <property type="match status" value="1"/>
</dbReference>
<dbReference type="Proteomes" id="UP000321046">
    <property type="component" value="Unassembled WGS sequence"/>
</dbReference>
<dbReference type="InterPro" id="IPR036063">
    <property type="entry name" value="Smr_dom_sf"/>
</dbReference>
<evidence type="ECO:0000313" key="11">
    <source>
        <dbReference type="Proteomes" id="UP000321046"/>
    </source>
</evidence>
<feature type="region of interest" description="Disordered" evidence="8">
    <location>
        <begin position="748"/>
        <end position="788"/>
    </location>
</feature>
<dbReference type="PROSITE" id="PS50828">
    <property type="entry name" value="SMR"/>
    <property type="match status" value="1"/>
</dbReference>
<protein>
    <recommendedName>
        <fullName evidence="7">Endonuclease MutS2</fullName>
        <ecNumber evidence="7">3.1.-.-</ecNumber>
    </recommendedName>
    <alternativeName>
        <fullName evidence="7">Ribosome-associated protein quality control-upstream factor</fullName>
        <shortName evidence="7">RQC-upstream factor</shortName>
        <shortName evidence="7">RqcU</shortName>
        <ecNumber evidence="7">3.6.4.-</ecNumber>
    </alternativeName>
</protein>
<keyword evidence="7 10" id="KW-0255">Endonuclease</keyword>
<dbReference type="Gene3D" id="1.10.1420.10">
    <property type="match status" value="2"/>
</dbReference>
<evidence type="ECO:0000256" key="1">
    <source>
        <dbReference type="ARBA" id="ARBA00022730"/>
    </source>
</evidence>
<comment type="function">
    <text evidence="7">Endonuclease that is involved in the suppression of homologous recombination and thus may have a key role in the control of bacterial genetic diversity.</text>
</comment>
<dbReference type="GO" id="GO:0019843">
    <property type="term" value="F:rRNA binding"/>
    <property type="evidence" value="ECO:0007669"/>
    <property type="project" value="UniProtKB-UniRule"/>
</dbReference>
<keyword evidence="1 7" id="KW-0699">rRNA-binding</keyword>
<evidence type="ECO:0000259" key="9">
    <source>
        <dbReference type="PROSITE" id="PS50828"/>
    </source>
</evidence>
<feature type="binding site" evidence="7">
    <location>
        <begin position="388"/>
        <end position="395"/>
    </location>
    <ligand>
        <name>ATP</name>
        <dbReference type="ChEBI" id="CHEBI:30616"/>
    </ligand>
</feature>
<evidence type="ECO:0000256" key="3">
    <source>
        <dbReference type="ARBA" id="ARBA00022801"/>
    </source>
</evidence>
<feature type="compositionally biased region" description="Low complexity" evidence="8">
    <location>
        <begin position="762"/>
        <end position="775"/>
    </location>
</feature>
<keyword evidence="5 7" id="KW-0694">RNA-binding</keyword>
<dbReference type="InterPro" id="IPR005747">
    <property type="entry name" value="MutS2"/>
</dbReference>
<dbReference type="GO" id="GO:0016887">
    <property type="term" value="F:ATP hydrolysis activity"/>
    <property type="evidence" value="ECO:0007669"/>
    <property type="project" value="InterPro"/>
</dbReference>
<dbReference type="GO" id="GO:0140664">
    <property type="term" value="F:ATP-dependent DNA damage sensor activity"/>
    <property type="evidence" value="ECO:0007669"/>
    <property type="project" value="InterPro"/>
</dbReference>
<dbReference type="RefSeq" id="WP_146975223.1">
    <property type="nucleotide sequence ID" value="NZ_VOSL01000055.1"/>
</dbReference>
<evidence type="ECO:0000313" key="10">
    <source>
        <dbReference type="EMBL" id="TXD34297.1"/>
    </source>
</evidence>
<evidence type="ECO:0000256" key="2">
    <source>
        <dbReference type="ARBA" id="ARBA00022741"/>
    </source>
</evidence>
<keyword evidence="3 7" id="KW-0378">Hydrolase</keyword>
<dbReference type="SUPFAM" id="SSF52540">
    <property type="entry name" value="P-loop containing nucleoside triphosphate hydrolases"/>
    <property type="match status" value="1"/>
</dbReference>
<dbReference type="Pfam" id="PF00488">
    <property type="entry name" value="MutS_V"/>
    <property type="match status" value="1"/>
</dbReference>
<evidence type="ECO:0000256" key="8">
    <source>
        <dbReference type="SAM" id="MobiDB-lite"/>
    </source>
</evidence>
<proteinExistence type="inferred from homology"/>
<dbReference type="Pfam" id="PF01713">
    <property type="entry name" value="Smr"/>
    <property type="match status" value="1"/>
</dbReference>
<name>A0A5C6X5G6_9DELT</name>
<dbReference type="SMART" id="SM00463">
    <property type="entry name" value="SMR"/>
    <property type="match status" value="1"/>
</dbReference>
<gene>
    <name evidence="7" type="primary">mutS2</name>
    <name evidence="7" type="synonym">rqcU</name>
    <name evidence="10" type="ORF">FRC96_13935</name>
</gene>
<feature type="compositionally biased region" description="Basic and acidic residues" evidence="8">
    <location>
        <begin position="672"/>
        <end position="686"/>
    </location>
</feature>
<dbReference type="GO" id="GO:0045910">
    <property type="term" value="P:negative regulation of DNA recombination"/>
    <property type="evidence" value="ECO:0007669"/>
    <property type="project" value="InterPro"/>
</dbReference>
<dbReference type="FunFam" id="3.40.50.300:FF:000830">
    <property type="entry name" value="Endonuclease MutS2"/>
    <property type="match status" value="1"/>
</dbReference>
<organism evidence="10 11">
    <name type="scientific">Lujinxingia vulgaris</name>
    <dbReference type="NCBI Taxonomy" id="2600176"/>
    <lineage>
        <taxon>Bacteria</taxon>
        <taxon>Deltaproteobacteria</taxon>
        <taxon>Bradymonadales</taxon>
        <taxon>Lujinxingiaceae</taxon>
        <taxon>Lujinxingia</taxon>
    </lineage>
</organism>
<dbReference type="GO" id="GO:0005524">
    <property type="term" value="F:ATP binding"/>
    <property type="evidence" value="ECO:0007669"/>
    <property type="project" value="UniProtKB-UniRule"/>
</dbReference>
<dbReference type="SMART" id="SM00533">
    <property type="entry name" value="MUTSd"/>
    <property type="match status" value="1"/>
</dbReference>
<keyword evidence="4 7" id="KW-0067">ATP-binding</keyword>
<dbReference type="NCBIfam" id="TIGR01069">
    <property type="entry name" value="mutS2"/>
    <property type="match status" value="1"/>
</dbReference>
<evidence type="ECO:0000256" key="5">
    <source>
        <dbReference type="ARBA" id="ARBA00022884"/>
    </source>
</evidence>
<dbReference type="Gene3D" id="3.30.1370.110">
    <property type="match status" value="1"/>
</dbReference>
<dbReference type="InterPro" id="IPR007696">
    <property type="entry name" value="DNA_mismatch_repair_MutS_core"/>
</dbReference>
<dbReference type="OrthoDB" id="9808166at2"/>
<comment type="function">
    <text evidence="7">Acts as a ribosome collision sensor, splitting the ribosome into its 2 subunits. Detects stalled/collided 70S ribosomes which it binds and splits by an ATP-hydrolysis driven conformational change. Acts upstream of the ribosome quality control system (RQC), a ribosome-associated complex that mediates the extraction of incompletely synthesized nascent chains from stalled ribosomes and their subsequent degradation. Probably generates substrates for RQC.</text>
</comment>
<dbReference type="GO" id="GO:0006298">
    <property type="term" value="P:mismatch repair"/>
    <property type="evidence" value="ECO:0007669"/>
    <property type="project" value="InterPro"/>
</dbReference>
<dbReference type="EC" id="3.1.-.-" evidence="7"/>